<dbReference type="GO" id="GO:0005576">
    <property type="term" value="C:extracellular region"/>
    <property type="evidence" value="ECO:0007669"/>
    <property type="project" value="UniProtKB-SubCell"/>
</dbReference>
<dbReference type="GO" id="GO:0004252">
    <property type="term" value="F:serine-type endopeptidase activity"/>
    <property type="evidence" value="ECO:0007669"/>
    <property type="project" value="InterPro"/>
</dbReference>
<proteinExistence type="inferred from homology"/>
<evidence type="ECO:0000256" key="9">
    <source>
        <dbReference type="ARBA" id="ARBA00023157"/>
    </source>
</evidence>
<evidence type="ECO:0000256" key="4">
    <source>
        <dbReference type="ARBA" id="ARBA00022670"/>
    </source>
</evidence>
<protein>
    <submittedName>
        <fullName evidence="13">Putative trypsin-like serine protease</fullName>
    </submittedName>
</protein>
<keyword evidence="9" id="KW-1015">Disulfide bond</keyword>
<feature type="chain" id="PRO_5026942998" evidence="11">
    <location>
        <begin position="17"/>
        <end position="247"/>
    </location>
</feature>
<dbReference type="SMART" id="SM00020">
    <property type="entry name" value="Tryp_SPc"/>
    <property type="match status" value="1"/>
</dbReference>
<sequence>MKFLVVLCAVLYTCSALPRNIDERIVGGTPAADGASPYMVSLRRPSSNSHFCGGSILSKRWVLTAAHCVTVGGQNQVVAVVGTNKLNSGGTTYKAQQIFVHEGYGNADIDNDVALIKLAQDIVFNDRVQPVTVSRTVIQGGETLRITGWGYTNHGGPILPNDLQELHVTAQTASTCKQYTPAATQLCTFLRPGQGVCNGDSGSALLLNGQQVGIASYILNECAGGYPDYFTRLSLYNDWIDNIMNKY</sequence>
<dbReference type="InterPro" id="IPR001254">
    <property type="entry name" value="Trypsin_dom"/>
</dbReference>
<dbReference type="EMBL" id="GIIL01007814">
    <property type="protein sequence ID" value="NOV51540.1"/>
    <property type="molecule type" value="Transcribed_RNA"/>
</dbReference>
<dbReference type="CDD" id="cd00190">
    <property type="entry name" value="Tryp_SPc"/>
    <property type="match status" value="1"/>
</dbReference>
<evidence type="ECO:0000256" key="11">
    <source>
        <dbReference type="SAM" id="SignalP"/>
    </source>
</evidence>
<dbReference type="Gene3D" id="2.40.10.10">
    <property type="entry name" value="Trypsin-like serine proteases"/>
    <property type="match status" value="2"/>
</dbReference>
<dbReference type="PROSITE" id="PS50240">
    <property type="entry name" value="TRYPSIN_DOM"/>
    <property type="match status" value="1"/>
</dbReference>
<comment type="subcellular location">
    <subcellularLocation>
        <location evidence="1">Secreted</location>
    </subcellularLocation>
</comment>
<dbReference type="InterPro" id="IPR050430">
    <property type="entry name" value="Peptidase_S1"/>
</dbReference>
<evidence type="ECO:0000259" key="12">
    <source>
        <dbReference type="PROSITE" id="PS50240"/>
    </source>
</evidence>
<reference evidence="13" key="1">
    <citation type="submission" date="2020-03" db="EMBL/GenBank/DDBJ databases">
        <title>Transcriptomic Profiling of the Digestive Tract of the Rat Flea, Xenopsylla cheopis, Following Blood Feeding and Infection with Yersinia pestis.</title>
        <authorList>
            <person name="Bland D.M."/>
            <person name="Martens C.A."/>
            <person name="Virtaneva K."/>
            <person name="Kanakabandi K."/>
            <person name="Long D."/>
            <person name="Rosenke R."/>
            <person name="Saturday G.A."/>
            <person name="Hoyt F.H."/>
            <person name="Bruno D.P."/>
            <person name="Ribeiro J.M.C."/>
            <person name="Hinnebusch J."/>
        </authorList>
    </citation>
    <scope>NUCLEOTIDE SEQUENCE</scope>
</reference>
<evidence type="ECO:0000256" key="5">
    <source>
        <dbReference type="ARBA" id="ARBA00022729"/>
    </source>
</evidence>
<dbReference type="GO" id="GO:0006508">
    <property type="term" value="P:proteolysis"/>
    <property type="evidence" value="ECO:0007669"/>
    <property type="project" value="UniProtKB-KW"/>
</dbReference>
<comment type="similarity">
    <text evidence="2">Belongs to the peptidase S1 family.</text>
</comment>
<feature type="signal peptide" evidence="11">
    <location>
        <begin position="1"/>
        <end position="16"/>
    </location>
</feature>
<feature type="domain" description="Peptidase S1" evidence="12">
    <location>
        <begin position="25"/>
        <end position="245"/>
    </location>
</feature>
<accession>A0A6M2E0Y5</accession>
<dbReference type="FunFam" id="2.40.10.10:FF:000146">
    <property type="entry name" value="Serine protease 53"/>
    <property type="match status" value="1"/>
</dbReference>
<dbReference type="InterPro" id="IPR001314">
    <property type="entry name" value="Peptidase_S1A"/>
</dbReference>
<evidence type="ECO:0000256" key="6">
    <source>
        <dbReference type="ARBA" id="ARBA00022801"/>
    </source>
</evidence>
<dbReference type="InterPro" id="IPR009003">
    <property type="entry name" value="Peptidase_S1_PA"/>
</dbReference>
<dbReference type="PRINTS" id="PR00722">
    <property type="entry name" value="CHYMOTRYPSIN"/>
</dbReference>
<organism evidence="13">
    <name type="scientific">Xenopsylla cheopis</name>
    <name type="common">Oriental rat flea</name>
    <name type="synonym">Pulex cheopis</name>
    <dbReference type="NCBI Taxonomy" id="163159"/>
    <lineage>
        <taxon>Eukaryota</taxon>
        <taxon>Metazoa</taxon>
        <taxon>Ecdysozoa</taxon>
        <taxon>Arthropoda</taxon>
        <taxon>Hexapoda</taxon>
        <taxon>Insecta</taxon>
        <taxon>Pterygota</taxon>
        <taxon>Neoptera</taxon>
        <taxon>Endopterygota</taxon>
        <taxon>Siphonaptera</taxon>
        <taxon>Pulicidae</taxon>
        <taxon>Xenopsyllinae</taxon>
        <taxon>Xenopsylla</taxon>
    </lineage>
</organism>
<evidence type="ECO:0000256" key="2">
    <source>
        <dbReference type="ARBA" id="ARBA00007664"/>
    </source>
</evidence>
<dbReference type="InterPro" id="IPR033116">
    <property type="entry name" value="TRYPSIN_SER"/>
</dbReference>
<keyword evidence="6 10" id="KW-0378">Hydrolase</keyword>
<dbReference type="PROSITE" id="PS00135">
    <property type="entry name" value="TRYPSIN_SER"/>
    <property type="match status" value="1"/>
</dbReference>
<evidence type="ECO:0000256" key="10">
    <source>
        <dbReference type="RuleBase" id="RU363034"/>
    </source>
</evidence>
<dbReference type="PANTHER" id="PTHR24276:SF96">
    <property type="entry name" value="PEPTIDASE S1 DOMAIN-CONTAINING PROTEIN"/>
    <property type="match status" value="1"/>
</dbReference>
<evidence type="ECO:0000256" key="3">
    <source>
        <dbReference type="ARBA" id="ARBA00022525"/>
    </source>
</evidence>
<keyword evidence="7 10" id="KW-0720">Serine protease</keyword>
<dbReference type="AlphaFoldDB" id="A0A6M2E0Y5"/>
<evidence type="ECO:0000256" key="1">
    <source>
        <dbReference type="ARBA" id="ARBA00004613"/>
    </source>
</evidence>
<dbReference type="PROSITE" id="PS00134">
    <property type="entry name" value="TRYPSIN_HIS"/>
    <property type="match status" value="1"/>
</dbReference>
<evidence type="ECO:0000313" key="13">
    <source>
        <dbReference type="EMBL" id="NOV51540.1"/>
    </source>
</evidence>
<keyword evidence="4 10" id="KW-0645">Protease</keyword>
<dbReference type="InterPro" id="IPR043504">
    <property type="entry name" value="Peptidase_S1_PA_chymotrypsin"/>
</dbReference>
<evidence type="ECO:0000256" key="8">
    <source>
        <dbReference type="ARBA" id="ARBA00023145"/>
    </source>
</evidence>
<dbReference type="PANTHER" id="PTHR24276">
    <property type="entry name" value="POLYSERASE-RELATED"/>
    <property type="match status" value="1"/>
</dbReference>
<evidence type="ECO:0000256" key="7">
    <source>
        <dbReference type="ARBA" id="ARBA00022825"/>
    </source>
</evidence>
<dbReference type="InterPro" id="IPR018114">
    <property type="entry name" value="TRYPSIN_HIS"/>
</dbReference>
<dbReference type="SUPFAM" id="SSF50494">
    <property type="entry name" value="Trypsin-like serine proteases"/>
    <property type="match status" value="1"/>
</dbReference>
<dbReference type="Pfam" id="PF00089">
    <property type="entry name" value="Trypsin"/>
    <property type="match status" value="1"/>
</dbReference>
<name>A0A6M2E0Y5_XENCH</name>
<keyword evidence="5 11" id="KW-0732">Signal</keyword>
<keyword evidence="3" id="KW-0964">Secreted</keyword>
<keyword evidence="8" id="KW-0865">Zymogen</keyword>